<dbReference type="KEGG" id="bpf:BpOF4_13535"/>
<sequence length="426" mass="49046">MKDNRTKRINQVQESTLVIGIDIAKENHYACAIDSRGRELAKVWRIHQSREGFIQFEEYIHMLMNQHQKTDVLIGFEATGHYWMNLAHFLKAIDFPFVLVNPLHVKNSKEMDDNLQTKNDAKDARVIAKLLPNGYFSVPRDMTPVDHSLRQGSAIRERLRKDIGAVKNRIQRWIALYFPEFRQAFKNFGKQELTVLKLTPLPEDIKEASAEELVLKQKEAGAKYAGKPKMAKLINLARHSIGLTEGAQMARLEIQSLVHQLELLDAQLEEVTTQMVEQARYLPEFEYLVSVKGISENTVSELLAETGSLQNYEHPRQIIKLAGLTLRENSSGNHQGTKRISKRGRRRLRALLYKAILPLIHNNEAFNSVYTYYHSRQYNPLKKKEAMVVLCRKLIQVFHGLSRNQASFNPERMLADLSYITESRAA</sequence>
<dbReference type="InterPro" id="IPR047650">
    <property type="entry name" value="Transpos_IS110"/>
</dbReference>
<keyword evidence="5" id="KW-1185">Reference proteome</keyword>
<feature type="domain" description="Transposase IS116/IS110/IS902 C-terminal" evidence="2">
    <location>
        <begin position="287"/>
        <end position="370"/>
    </location>
</feature>
<dbReference type="KEGG" id="bpf:BpOF4_02705"/>
<reference evidence="3 5" key="1">
    <citation type="journal article" date="2011" name="Environ. Microbiol.">
        <title>Genome of alkaliphilic Bacillus pseudofirmus OF4 reveals adaptations that support the ability to grow in an external pH range from 7.5 to 11.4.</title>
        <authorList>
            <person name="Janto B."/>
            <person name="Ahmed A."/>
            <person name="Ito M."/>
            <person name="Liu J."/>
            <person name="Hicks D.B."/>
            <person name="Pagni S."/>
            <person name="Fackelmayer O.J."/>
            <person name="Smith T.A."/>
            <person name="Earl J."/>
            <person name="Elbourne L.D."/>
            <person name="Hassan K."/>
            <person name="Paulsen I.T."/>
            <person name="Kolsto A.B."/>
            <person name="Tourasse N.J."/>
            <person name="Ehrlich G.D."/>
            <person name="Boissy R."/>
            <person name="Ivey D.M."/>
            <person name="Li G."/>
            <person name="Xue Y."/>
            <person name="Ma Y."/>
            <person name="Hu F.Z."/>
            <person name="Krulwich T.A."/>
        </authorList>
    </citation>
    <scope>NUCLEOTIDE SEQUENCE [LARGE SCALE GENOMIC DNA]</scope>
    <source>
        <strain evidence="5">ATCC BAA-2126 / JCM 17055 / OF4</strain>
        <strain evidence="3">OF4</strain>
    </source>
</reference>
<feature type="domain" description="Transposase IS110-like N-terminal" evidence="1">
    <location>
        <begin position="19"/>
        <end position="179"/>
    </location>
</feature>
<accession>D3FW76</accession>
<protein>
    <submittedName>
        <fullName evidence="3">Transposase</fullName>
    </submittedName>
</protein>
<dbReference type="GO" id="GO:0003677">
    <property type="term" value="F:DNA binding"/>
    <property type="evidence" value="ECO:0007669"/>
    <property type="project" value="InterPro"/>
</dbReference>
<dbReference type="InterPro" id="IPR002525">
    <property type="entry name" value="Transp_IS110-like_N"/>
</dbReference>
<gene>
    <name evidence="3" type="ordered locus">BpOF4_02705</name>
    <name evidence="4" type="ordered locus">BpOF4_13535</name>
</gene>
<dbReference type="EMBL" id="CP001878">
    <property type="protein sequence ID" value="ADC50758.1"/>
    <property type="molecule type" value="Genomic_DNA"/>
</dbReference>
<evidence type="ECO:0000313" key="3">
    <source>
        <dbReference type="EMBL" id="ADC48608.1"/>
    </source>
</evidence>
<dbReference type="Pfam" id="PF02371">
    <property type="entry name" value="Transposase_20"/>
    <property type="match status" value="1"/>
</dbReference>
<evidence type="ECO:0000259" key="2">
    <source>
        <dbReference type="Pfam" id="PF02371"/>
    </source>
</evidence>
<dbReference type="STRING" id="398511.BpOF4_02705"/>
<dbReference type="eggNOG" id="COG3547">
    <property type="taxonomic scope" value="Bacteria"/>
</dbReference>
<name>D3FW76_ALKPO</name>
<evidence type="ECO:0000313" key="4">
    <source>
        <dbReference type="EMBL" id="ADC50758.1"/>
    </source>
</evidence>
<dbReference type="Proteomes" id="UP000001544">
    <property type="component" value="Chromosome"/>
</dbReference>
<dbReference type="PANTHER" id="PTHR33055:SF13">
    <property type="entry name" value="TRANSPOSASE"/>
    <property type="match status" value="1"/>
</dbReference>
<dbReference type="AlphaFoldDB" id="D3FW76"/>
<evidence type="ECO:0000259" key="1">
    <source>
        <dbReference type="Pfam" id="PF01548"/>
    </source>
</evidence>
<dbReference type="InterPro" id="IPR003346">
    <property type="entry name" value="Transposase_20"/>
</dbReference>
<dbReference type="NCBIfam" id="NF033542">
    <property type="entry name" value="transpos_IS110"/>
    <property type="match status" value="1"/>
</dbReference>
<dbReference type="EMBL" id="CP001878">
    <property type="protein sequence ID" value="ADC48608.1"/>
    <property type="molecule type" value="Genomic_DNA"/>
</dbReference>
<dbReference type="GO" id="GO:0004803">
    <property type="term" value="F:transposase activity"/>
    <property type="evidence" value="ECO:0007669"/>
    <property type="project" value="InterPro"/>
</dbReference>
<evidence type="ECO:0000313" key="5">
    <source>
        <dbReference type="Proteomes" id="UP000001544"/>
    </source>
</evidence>
<dbReference type="Pfam" id="PF01548">
    <property type="entry name" value="DEDD_Tnp_IS110"/>
    <property type="match status" value="1"/>
</dbReference>
<dbReference type="RefSeq" id="WP_012958121.1">
    <property type="nucleotide sequence ID" value="NC_013791.2"/>
</dbReference>
<proteinExistence type="predicted"/>
<dbReference type="GO" id="GO:0006313">
    <property type="term" value="P:DNA transposition"/>
    <property type="evidence" value="ECO:0007669"/>
    <property type="project" value="InterPro"/>
</dbReference>
<dbReference type="HOGENOM" id="CLU_036902_4_1_9"/>
<dbReference type="PANTHER" id="PTHR33055">
    <property type="entry name" value="TRANSPOSASE FOR INSERTION SEQUENCE ELEMENT IS1111A"/>
    <property type="match status" value="1"/>
</dbReference>
<organism evidence="3 5">
    <name type="scientific">Alkalihalophilus pseudofirmus (strain ATCC BAA-2126 / JCM 17055 / OF4)</name>
    <name type="common">Bacillus pseudofirmus</name>
    <dbReference type="NCBI Taxonomy" id="398511"/>
    <lineage>
        <taxon>Bacteria</taxon>
        <taxon>Bacillati</taxon>
        <taxon>Bacillota</taxon>
        <taxon>Bacilli</taxon>
        <taxon>Bacillales</taxon>
        <taxon>Bacillaceae</taxon>
        <taxon>Alkalihalophilus</taxon>
    </lineage>
</organism>